<protein>
    <submittedName>
        <fullName evidence="2">Uncharacterized protein</fullName>
    </submittedName>
</protein>
<organism evidence="2 3">
    <name type="scientific">Luteolibacter arcticus</name>
    <dbReference type="NCBI Taxonomy" id="1581411"/>
    <lineage>
        <taxon>Bacteria</taxon>
        <taxon>Pseudomonadati</taxon>
        <taxon>Verrucomicrobiota</taxon>
        <taxon>Verrucomicrobiia</taxon>
        <taxon>Verrucomicrobiales</taxon>
        <taxon>Verrucomicrobiaceae</taxon>
        <taxon>Luteolibacter</taxon>
    </lineage>
</organism>
<feature type="region of interest" description="Disordered" evidence="1">
    <location>
        <begin position="1"/>
        <end position="60"/>
    </location>
</feature>
<sequence>MKAFQHFDRALSAESRARSEKDIEAGIAEAPKVRKKGTGRPRRSSIQPDEPKAKLNSNGKVEVTFPVSPKFVAAAALTAARRRTTTQDVIDPQTFLKANTEN</sequence>
<feature type="compositionally biased region" description="Basic and acidic residues" evidence="1">
    <location>
        <begin position="1"/>
        <end position="24"/>
    </location>
</feature>
<keyword evidence="3" id="KW-1185">Reference proteome</keyword>
<evidence type="ECO:0000256" key="1">
    <source>
        <dbReference type="SAM" id="MobiDB-lite"/>
    </source>
</evidence>
<accession>A0ABT3GDJ6</accession>
<dbReference type="Proteomes" id="UP001320876">
    <property type="component" value="Unassembled WGS sequence"/>
</dbReference>
<proteinExistence type="predicted"/>
<dbReference type="EMBL" id="JAPDDT010000001">
    <property type="protein sequence ID" value="MCW1921702.1"/>
    <property type="molecule type" value="Genomic_DNA"/>
</dbReference>
<evidence type="ECO:0000313" key="3">
    <source>
        <dbReference type="Proteomes" id="UP001320876"/>
    </source>
</evidence>
<name>A0ABT3GDJ6_9BACT</name>
<feature type="compositionally biased region" description="Basic residues" evidence="1">
    <location>
        <begin position="33"/>
        <end position="43"/>
    </location>
</feature>
<comment type="caution">
    <text evidence="2">The sequence shown here is derived from an EMBL/GenBank/DDBJ whole genome shotgun (WGS) entry which is preliminary data.</text>
</comment>
<reference evidence="2 3" key="1">
    <citation type="submission" date="2022-10" db="EMBL/GenBank/DDBJ databases">
        <title>Luteolibacter arcticus strain CCTCC AB 2014275, whole genome shotgun sequencing project.</title>
        <authorList>
            <person name="Zhao G."/>
            <person name="Shen L."/>
        </authorList>
    </citation>
    <scope>NUCLEOTIDE SEQUENCE [LARGE SCALE GENOMIC DNA]</scope>
    <source>
        <strain evidence="2 3">CCTCC AB 2014275</strain>
    </source>
</reference>
<dbReference type="RefSeq" id="WP_264485811.1">
    <property type="nucleotide sequence ID" value="NZ_JAPDDT010000001.1"/>
</dbReference>
<gene>
    <name evidence="2" type="ORF">OKA05_04005</name>
</gene>
<evidence type="ECO:0000313" key="2">
    <source>
        <dbReference type="EMBL" id="MCW1921702.1"/>
    </source>
</evidence>